<dbReference type="EnsemblPlants" id="AVESA.00010b.r2.1DG0154510.1">
    <property type="protein sequence ID" value="AVESA.00010b.r2.1DG0154510.1.CDS"/>
    <property type="gene ID" value="AVESA.00010b.r2.1DG0154510"/>
</dbReference>
<organism evidence="1 2">
    <name type="scientific">Avena sativa</name>
    <name type="common">Oat</name>
    <dbReference type="NCBI Taxonomy" id="4498"/>
    <lineage>
        <taxon>Eukaryota</taxon>
        <taxon>Viridiplantae</taxon>
        <taxon>Streptophyta</taxon>
        <taxon>Embryophyta</taxon>
        <taxon>Tracheophyta</taxon>
        <taxon>Spermatophyta</taxon>
        <taxon>Magnoliopsida</taxon>
        <taxon>Liliopsida</taxon>
        <taxon>Poales</taxon>
        <taxon>Poaceae</taxon>
        <taxon>BOP clade</taxon>
        <taxon>Pooideae</taxon>
        <taxon>Poodae</taxon>
        <taxon>Poeae</taxon>
        <taxon>Poeae Chloroplast Group 1 (Aveneae type)</taxon>
        <taxon>Aveninae</taxon>
        <taxon>Avena</taxon>
    </lineage>
</organism>
<evidence type="ECO:0000313" key="2">
    <source>
        <dbReference type="Proteomes" id="UP001732700"/>
    </source>
</evidence>
<evidence type="ECO:0000313" key="1">
    <source>
        <dbReference type="EnsemblPlants" id="AVESA.00010b.r2.1DG0154510.1.CDS"/>
    </source>
</evidence>
<name>A0ACD5U0C9_AVESA</name>
<accession>A0ACD5U0C9</accession>
<proteinExistence type="predicted"/>
<keyword evidence="2" id="KW-1185">Reference proteome</keyword>
<sequence>MSTVPITKLTLADLKRHLCDYMVLSDEDLLEIRLSWRLIEKENNFMCCLDDNTSVNSMARYVTRVADGFVEIFAKHPHVASSDEEHEEFPVRYQVEHGQRQIGHEQHQVEHGQQKIGHEQHQTEQEQHQEQHQVEHEQHPIWHEDQHPFWHQEQHQQQHQVEHEQHEEQHQVEQQVEYDQHQEQPNVARKLSVVRAAKRDKGKEIQEEHEEDVGEDSSDSDYEDVHELDSADSSGEDEEAICYRKQAQELKKRVKIQMLGEDEQRATRVPEEFIVPENLKEEQEDGSDCFDSAEELSYDEDSDGSVRTRKTKHRVYDESAEVQEFEVGQAFHDSRQFKQALVNYGLKNFKHIIFPKDERTRVLAKCSWIGCNWSIYGSLVPNRSPWFTVSRYNNVHHCVARRSNKLVTSTVIAEKYFREIKDNPGWRIEKMQERVLEDLCADVSESKCKRAKRIVMERIVDGTNGEFSRVYDYHLELVRSNPGSTVSVTLNPDVTDRPVFERIYVCLEGCKRGFLAGCRRVVGLDGCFLKGAVCGQILCAIGRDPNNQMYPIAWATVEGENHDSWYWFLSLLQKDIQINNQGDGWVIISDQQKGLIKAVNEIIPEAEHRMCARHIYANWRKQHRDKAFQKLFWACAKSSDSIQFNYNRAKLALKTPEGARDMMKTAPEHWCRANFRLGSYCDSVENNLCESFNNAIMRARFYPVISSMEIMRRKVMARIAENKAKSEGWVGTICPNIFKKLKLNVKRSNICTVLYNGTEGFEVMEGTWRRFTVNLESYTCSCRYWDLSGLPCCHAISAIYTVKRDLDDFIAPCYRIDLYNHVYSHVLQPAEGKESWPVALNPRPFPPLKKKMPGRPKTERRREEQEKPKGNKLSRKGVSGKCSACGGGGHNKRKCTSNPDVVGEHAHKKKQSNTARRKANKKCNSTTAQEGQQQEKHILYYEKKARPRKKSTTLPQTPAHRPFVPPKKRKMHGSDGTGQSSSRASTQLDSQSSSGLHIPRMPRRETEVNIYLYYCFI</sequence>
<reference evidence="1" key="2">
    <citation type="submission" date="2025-09" db="UniProtKB">
        <authorList>
            <consortium name="EnsemblPlants"/>
        </authorList>
    </citation>
    <scope>IDENTIFICATION</scope>
</reference>
<protein>
    <submittedName>
        <fullName evidence="1">Uncharacterized protein</fullName>
    </submittedName>
</protein>
<dbReference type="Proteomes" id="UP001732700">
    <property type="component" value="Chromosome 1D"/>
</dbReference>
<reference evidence="1" key="1">
    <citation type="submission" date="2021-05" db="EMBL/GenBank/DDBJ databases">
        <authorList>
            <person name="Scholz U."/>
            <person name="Mascher M."/>
            <person name="Fiebig A."/>
        </authorList>
    </citation>
    <scope>NUCLEOTIDE SEQUENCE [LARGE SCALE GENOMIC DNA]</scope>
</reference>